<keyword evidence="1" id="KW-0479">Metal-binding</keyword>
<protein>
    <submittedName>
        <fullName evidence="5">4Fe-4S dicluster domain-containing protein</fullName>
    </submittedName>
</protein>
<evidence type="ECO:0000256" key="3">
    <source>
        <dbReference type="ARBA" id="ARBA00023014"/>
    </source>
</evidence>
<gene>
    <name evidence="5" type="ORF">DXD79_17135</name>
</gene>
<keyword evidence="2" id="KW-0408">Iron</keyword>
<evidence type="ECO:0000313" key="6">
    <source>
        <dbReference type="Proteomes" id="UP000263014"/>
    </source>
</evidence>
<dbReference type="PROSITE" id="PS51379">
    <property type="entry name" value="4FE4S_FER_2"/>
    <property type="match status" value="2"/>
</dbReference>
<evidence type="ECO:0000259" key="4">
    <source>
        <dbReference type="PROSITE" id="PS51379"/>
    </source>
</evidence>
<dbReference type="EMBL" id="QSON01000007">
    <property type="protein sequence ID" value="RGJ02867.1"/>
    <property type="molecule type" value="Genomic_DNA"/>
</dbReference>
<sequence>MSDGFLHTKIKSECFGCEACIQACSQLAIFMQEDEEGFRYPVIELEKCIRCGRCNKVCPKENMPARFEKDKYVFGGYLKDEVVRDKSTSGGAFSAVVEAWCDQNYVIFGAAADGVEVYHTYITDKKYLDIFRKSKYSQSRIGTAYADAKTFLKEGKKVLFSGTPCHIAGLKAFLEDTDQQNLLTIEVVCEGVPSPWYVRKYNEWCKKKYGAPIEYLDYRYKDSKKWDFEVMETRLVGEGKTEHRRSRYKAKWDFQVMLTKIRGGVEMKTDRWFNPFWSIWLNHLMSRPSCYKCPFANTERVADITLGDLWGVHLYCPELYGKNGGASLVVCSTEKGKQTVRKAASQMYGHELDFITALKYQSPLLKPISYNPDRAAFMTDLTGKMDYDSINKKWAKSPGIKLLWQKYVWGNRQKVALWNLKQKLRKNRK</sequence>
<organism evidence="5 6">
    <name type="scientific">Hungatella hathewayi</name>
    <dbReference type="NCBI Taxonomy" id="154046"/>
    <lineage>
        <taxon>Bacteria</taxon>
        <taxon>Bacillati</taxon>
        <taxon>Bacillota</taxon>
        <taxon>Clostridia</taxon>
        <taxon>Lachnospirales</taxon>
        <taxon>Lachnospiraceae</taxon>
        <taxon>Hungatella</taxon>
    </lineage>
</organism>
<evidence type="ECO:0000256" key="2">
    <source>
        <dbReference type="ARBA" id="ARBA00023004"/>
    </source>
</evidence>
<dbReference type="Pfam" id="PF12838">
    <property type="entry name" value="Fer4_7"/>
    <property type="match status" value="1"/>
</dbReference>
<name>A0A374P8A3_9FIRM</name>
<comment type="caution">
    <text evidence="5">The sequence shown here is derived from an EMBL/GenBank/DDBJ whole genome shotgun (WGS) entry which is preliminary data.</text>
</comment>
<dbReference type="InterPro" id="IPR017896">
    <property type="entry name" value="4Fe4S_Fe-S-bd"/>
</dbReference>
<dbReference type="GO" id="GO:0046872">
    <property type="term" value="F:metal ion binding"/>
    <property type="evidence" value="ECO:0007669"/>
    <property type="project" value="UniProtKB-KW"/>
</dbReference>
<reference evidence="5 6" key="1">
    <citation type="submission" date="2018-08" db="EMBL/GenBank/DDBJ databases">
        <title>A genome reference for cultivated species of the human gut microbiota.</title>
        <authorList>
            <person name="Zou Y."/>
            <person name="Xue W."/>
            <person name="Luo G."/>
        </authorList>
    </citation>
    <scope>NUCLEOTIDE SEQUENCE [LARGE SCALE GENOMIC DNA]</scope>
    <source>
        <strain evidence="5 6">TM09-12</strain>
    </source>
</reference>
<dbReference type="Pfam" id="PF04432">
    <property type="entry name" value="FrhB_FdhB_C"/>
    <property type="match status" value="1"/>
</dbReference>
<proteinExistence type="predicted"/>
<dbReference type="PANTHER" id="PTHR43193">
    <property type="match status" value="1"/>
</dbReference>
<dbReference type="RefSeq" id="WP_118033192.1">
    <property type="nucleotide sequence ID" value="NZ_QSON01000007.1"/>
</dbReference>
<keyword evidence="3" id="KW-0411">Iron-sulfur</keyword>
<dbReference type="Gene3D" id="3.30.70.20">
    <property type="match status" value="1"/>
</dbReference>
<dbReference type="Proteomes" id="UP000263014">
    <property type="component" value="Unassembled WGS sequence"/>
</dbReference>
<dbReference type="InterPro" id="IPR007525">
    <property type="entry name" value="FrhB_FdhB_C"/>
</dbReference>
<feature type="domain" description="4Fe-4S ferredoxin-type" evidence="4">
    <location>
        <begin position="5"/>
        <end position="34"/>
    </location>
</feature>
<feature type="domain" description="4Fe-4S ferredoxin-type" evidence="4">
    <location>
        <begin position="39"/>
        <end position="68"/>
    </location>
</feature>
<dbReference type="SUPFAM" id="SSF54862">
    <property type="entry name" value="4Fe-4S ferredoxins"/>
    <property type="match status" value="1"/>
</dbReference>
<dbReference type="AlphaFoldDB" id="A0A374P8A3"/>
<accession>A0A374P8A3</accession>
<dbReference type="PROSITE" id="PS00198">
    <property type="entry name" value="4FE4S_FER_1"/>
    <property type="match status" value="1"/>
</dbReference>
<dbReference type="InterPro" id="IPR052977">
    <property type="entry name" value="Polyferredoxin-like_ET"/>
</dbReference>
<evidence type="ECO:0000313" key="5">
    <source>
        <dbReference type="EMBL" id="RGJ02867.1"/>
    </source>
</evidence>
<dbReference type="PANTHER" id="PTHR43193:SF2">
    <property type="entry name" value="POLYFERREDOXIN PROTEIN FWDF"/>
    <property type="match status" value="1"/>
</dbReference>
<dbReference type="InterPro" id="IPR017900">
    <property type="entry name" value="4Fe4S_Fe_S_CS"/>
</dbReference>
<dbReference type="GO" id="GO:0051536">
    <property type="term" value="F:iron-sulfur cluster binding"/>
    <property type="evidence" value="ECO:0007669"/>
    <property type="project" value="UniProtKB-KW"/>
</dbReference>
<evidence type="ECO:0000256" key="1">
    <source>
        <dbReference type="ARBA" id="ARBA00022723"/>
    </source>
</evidence>